<name>A0ABD2S6J7_9SOLN</name>
<proteinExistence type="predicted"/>
<evidence type="ECO:0000313" key="1">
    <source>
        <dbReference type="EMBL" id="KAL3339232.1"/>
    </source>
</evidence>
<dbReference type="AlphaFoldDB" id="A0ABD2S6J7"/>
<dbReference type="EMBL" id="JBJKTR010000016">
    <property type="protein sequence ID" value="KAL3339232.1"/>
    <property type="molecule type" value="Genomic_DNA"/>
</dbReference>
<protein>
    <submittedName>
        <fullName evidence="1">Uncharacterized protein</fullName>
    </submittedName>
</protein>
<gene>
    <name evidence="1" type="ORF">AABB24_028060</name>
</gene>
<comment type="caution">
    <text evidence="1">The sequence shown here is derived from an EMBL/GenBank/DDBJ whole genome shotgun (WGS) entry which is preliminary data.</text>
</comment>
<reference evidence="1 2" key="1">
    <citation type="submission" date="2024-05" db="EMBL/GenBank/DDBJ databases">
        <title>De novo assembly of an allotetraploid wild potato.</title>
        <authorList>
            <person name="Hosaka A.J."/>
        </authorList>
    </citation>
    <scope>NUCLEOTIDE SEQUENCE [LARGE SCALE GENOMIC DNA]</scope>
    <source>
        <tissue evidence="1">Young leaves</tissue>
    </source>
</reference>
<keyword evidence="2" id="KW-1185">Reference proteome</keyword>
<organism evidence="1 2">
    <name type="scientific">Solanum stoloniferum</name>
    <dbReference type="NCBI Taxonomy" id="62892"/>
    <lineage>
        <taxon>Eukaryota</taxon>
        <taxon>Viridiplantae</taxon>
        <taxon>Streptophyta</taxon>
        <taxon>Embryophyta</taxon>
        <taxon>Tracheophyta</taxon>
        <taxon>Spermatophyta</taxon>
        <taxon>Magnoliopsida</taxon>
        <taxon>eudicotyledons</taxon>
        <taxon>Gunneridae</taxon>
        <taxon>Pentapetalae</taxon>
        <taxon>asterids</taxon>
        <taxon>lamiids</taxon>
        <taxon>Solanales</taxon>
        <taxon>Solanaceae</taxon>
        <taxon>Solanoideae</taxon>
        <taxon>Solaneae</taxon>
        <taxon>Solanum</taxon>
    </lineage>
</organism>
<dbReference type="Proteomes" id="UP001627284">
    <property type="component" value="Unassembled WGS sequence"/>
</dbReference>
<accession>A0ABD2S6J7</accession>
<sequence>KYLYFKYPSVKLSILLFVRIRKLALSNPNEVEAIVDVDSKVDIVISMAGPLLHDSYSFVGLYLVIDNPIPADNRLTLEKLLFSSPTLETLCLGQFELETAG</sequence>
<feature type="non-terminal residue" evidence="1">
    <location>
        <position position="1"/>
    </location>
</feature>
<evidence type="ECO:0000313" key="2">
    <source>
        <dbReference type="Proteomes" id="UP001627284"/>
    </source>
</evidence>